<dbReference type="InterPro" id="IPR013325">
    <property type="entry name" value="RNA_pol_sigma_r2"/>
</dbReference>
<gene>
    <name evidence="8" type="ORF">STRNI_001928</name>
</gene>
<dbReference type="InterPro" id="IPR014284">
    <property type="entry name" value="RNA_pol_sigma-70_dom"/>
</dbReference>
<evidence type="ECO:0000256" key="3">
    <source>
        <dbReference type="ARBA" id="ARBA00023082"/>
    </source>
</evidence>
<dbReference type="Pfam" id="PF08281">
    <property type="entry name" value="Sigma70_r4_2"/>
    <property type="match status" value="1"/>
</dbReference>
<evidence type="ECO:0000259" key="7">
    <source>
        <dbReference type="Pfam" id="PF08281"/>
    </source>
</evidence>
<dbReference type="PANTHER" id="PTHR43133:SF8">
    <property type="entry name" value="RNA POLYMERASE SIGMA FACTOR HI_1459-RELATED"/>
    <property type="match status" value="1"/>
</dbReference>
<dbReference type="Gene3D" id="1.10.10.10">
    <property type="entry name" value="Winged helix-like DNA-binding domain superfamily/Winged helix DNA-binding domain"/>
    <property type="match status" value="1"/>
</dbReference>
<dbReference type="GeneID" id="301331118"/>
<feature type="domain" description="RNA polymerase sigma-70 region 2" evidence="6">
    <location>
        <begin position="38"/>
        <end position="100"/>
    </location>
</feature>
<feature type="domain" description="RNA polymerase sigma factor 70 region 4 type 2" evidence="7">
    <location>
        <begin position="136"/>
        <end position="181"/>
    </location>
</feature>
<keyword evidence="3" id="KW-0731">Sigma factor</keyword>
<dbReference type="InterPro" id="IPR039425">
    <property type="entry name" value="RNA_pol_sigma-70-like"/>
</dbReference>
<dbReference type="Gene3D" id="1.10.1740.10">
    <property type="match status" value="1"/>
</dbReference>
<reference evidence="8 9" key="1">
    <citation type="submission" date="2022-12" db="EMBL/GenBank/DDBJ databases">
        <authorList>
            <person name="Ruckert C."/>
            <person name="Busche T."/>
            <person name="Kalinowski J."/>
            <person name="Wittmann C."/>
        </authorList>
    </citation>
    <scope>NUCLEOTIDE SEQUENCE [LARGE SCALE GENOMIC DNA]</scope>
    <source>
        <strain evidence="8 9">DSM 40276</strain>
    </source>
</reference>
<dbReference type="SUPFAM" id="SSF88946">
    <property type="entry name" value="Sigma2 domain of RNA polymerase sigma factors"/>
    <property type="match status" value="1"/>
</dbReference>
<dbReference type="PANTHER" id="PTHR43133">
    <property type="entry name" value="RNA POLYMERASE ECF-TYPE SIGMA FACTO"/>
    <property type="match status" value="1"/>
</dbReference>
<organism evidence="8 9">
    <name type="scientific">Streptomyces nigrescens</name>
    <dbReference type="NCBI Taxonomy" id="1920"/>
    <lineage>
        <taxon>Bacteria</taxon>
        <taxon>Bacillati</taxon>
        <taxon>Actinomycetota</taxon>
        <taxon>Actinomycetes</taxon>
        <taxon>Kitasatosporales</taxon>
        <taxon>Streptomycetaceae</taxon>
        <taxon>Streptomyces</taxon>
    </lineage>
</organism>
<proteinExistence type="inferred from homology"/>
<evidence type="ECO:0000313" key="8">
    <source>
        <dbReference type="EMBL" id="WAU03753.1"/>
    </source>
</evidence>
<evidence type="ECO:0000256" key="5">
    <source>
        <dbReference type="ARBA" id="ARBA00023163"/>
    </source>
</evidence>
<dbReference type="InterPro" id="IPR013324">
    <property type="entry name" value="RNA_pol_sigma_r3/r4-like"/>
</dbReference>
<dbReference type="RefSeq" id="WP_277410962.1">
    <property type="nucleotide sequence ID" value="NZ_CP114203.1"/>
</dbReference>
<evidence type="ECO:0000256" key="2">
    <source>
        <dbReference type="ARBA" id="ARBA00023015"/>
    </source>
</evidence>
<keyword evidence="4" id="KW-0238">DNA-binding</keyword>
<dbReference type="SUPFAM" id="SSF88659">
    <property type="entry name" value="Sigma3 and sigma4 domains of RNA polymerase sigma factors"/>
    <property type="match status" value="1"/>
</dbReference>
<evidence type="ECO:0000313" key="9">
    <source>
        <dbReference type="Proteomes" id="UP001210169"/>
    </source>
</evidence>
<protein>
    <submittedName>
        <fullName evidence="8">Sigma-70 family RNA polymerase sigma factor</fullName>
    </submittedName>
</protein>
<dbReference type="NCBIfam" id="TIGR02937">
    <property type="entry name" value="sigma70-ECF"/>
    <property type="match status" value="1"/>
</dbReference>
<comment type="similarity">
    <text evidence="1">Belongs to the sigma-70 factor family. ECF subfamily.</text>
</comment>
<name>A0ABY7IZL5_STRNI</name>
<keyword evidence="5" id="KW-0804">Transcription</keyword>
<dbReference type="InterPro" id="IPR007627">
    <property type="entry name" value="RNA_pol_sigma70_r2"/>
</dbReference>
<dbReference type="InterPro" id="IPR036388">
    <property type="entry name" value="WH-like_DNA-bd_sf"/>
</dbReference>
<evidence type="ECO:0000256" key="4">
    <source>
        <dbReference type="ARBA" id="ARBA00023125"/>
    </source>
</evidence>
<accession>A0ABY7IZL5</accession>
<dbReference type="InterPro" id="IPR013249">
    <property type="entry name" value="RNA_pol_sigma70_r4_t2"/>
</dbReference>
<keyword evidence="2" id="KW-0805">Transcription regulation</keyword>
<dbReference type="Proteomes" id="UP001210169">
    <property type="component" value="Chromosome"/>
</dbReference>
<keyword evidence="9" id="KW-1185">Reference proteome</keyword>
<dbReference type="Pfam" id="PF04542">
    <property type="entry name" value="Sigma70_r2"/>
    <property type="match status" value="1"/>
</dbReference>
<dbReference type="EMBL" id="CP114203">
    <property type="protein sequence ID" value="WAU03753.1"/>
    <property type="molecule type" value="Genomic_DNA"/>
</dbReference>
<sequence length="270" mass="29985">MGAFRQRSCDNWAQATDSELVKATRQGKMDAYAELWIRYENAALKLCHSLTQRDVDDIVSESFARILHHLRAGKGPHTNFRAYLFTTVRALIIDGCRARSADTVLIGDPEQLDALAGTTRTHEPCDVADLAKSAWDSLDARDQSVVWASTVQGYSTTEIGVKLGIPTPKASVWLHRARKRLRTAFLTAHIPATDDSVCAAYRRYFAPYLQGKCSVPRRTELASHVAACSPCADAFAAARHIYFRMAAKLRRAGPHRRDGQTDDVPEWPSG</sequence>
<evidence type="ECO:0000259" key="6">
    <source>
        <dbReference type="Pfam" id="PF04542"/>
    </source>
</evidence>
<evidence type="ECO:0000256" key="1">
    <source>
        <dbReference type="ARBA" id="ARBA00010641"/>
    </source>
</evidence>